<name>A0A061RKW6_9CHLO</name>
<sequence>MAELAELRLGVRHLTLSGIPMNKRKRGAEGRELHSVQLRCRQLPEAGPFGGAQLPAELAWSSSPHGGPSGFAQPARAVWQVSLMEGSSSSGLTLAAYLQSGRVAYVREAGADRRSPHPAFAMLQRREGLFLHELWEPLPADTGGAVQGREVGAELGGLRLGAFDAAVMSCVGEELWPPPLCPEAPGSGTVRLPERADIITCDLLERQSRFLPLEKRELLSESQPPLWGLVKPVLGLLQQRQVDSSSFSEAREILKKLQECVRSNDSILLHHGVLDPELRRRLYAGAWAELRAAAKVFANLSGKHKSLSKMISTYGRKVKPDSSAHDHAAKQGPSEADQPRLSHEADVKPCETLCSLLIESARNSRLRGAVASQIKELFCDDDHQSVPEGSLLEMYWSHPARASFATVAGQSSEGTQHIV</sequence>
<feature type="compositionally biased region" description="Basic and acidic residues" evidence="1">
    <location>
        <begin position="318"/>
        <end position="329"/>
    </location>
</feature>
<feature type="region of interest" description="Disordered" evidence="1">
    <location>
        <begin position="317"/>
        <end position="343"/>
    </location>
</feature>
<proteinExistence type="predicted"/>
<accession>A0A061RKW6</accession>
<protein>
    <submittedName>
        <fullName evidence="2">Uncharacterized protein</fullName>
    </submittedName>
</protein>
<organism evidence="2">
    <name type="scientific">Tetraselmis sp. GSL018</name>
    <dbReference type="NCBI Taxonomy" id="582737"/>
    <lineage>
        <taxon>Eukaryota</taxon>
        <taxon>Viridiplantae</taxon>
        <taxon>Chlorophyta</taxon>
        <taxon>core chlorophytes</taxon>
        <taxon>Chlorodendrophyceae</taxon>
        <taxon>Chlorodendrales</taxon>
        <taxon>Chlorodendraceae</taxon>
        <taxon>Tetraselmis</taxon>
    </lineage>
</organism>
<dbReference type="EMBL" id="GBEZ01014678">
    <property type="protein sequence ID" value="JAC71414.1"/>
    <property type="molecule type" value="Transcribed_RNA"/>
</dbReference>
<evidence type="ECO:0000313" key="2">
    <source>
        <dbReference type="EMBL" id="JAC71414.1"/>
    </source>
</evidence>
<reference evidence="2" key="1">
    <citation type="submission" date="2014-05" db="EMBL/GenBank/DDBJ databases">
        <title>The transcriptome of the halophilic microalga Tetraselmis sp. GSL018 isolated from the Great Salt Lake, Utah.</title>
        <authorList>
            <person name="Jinkerson R.E."/>
            <person name="D'Adamo S."/>
            <person name="Posewitz M.C."/>
        </authorList>
    </citation>
    <scope>NUCLEOTIDE SEQUENCE</scope>
    <source>
        <strain evidence="2">GSL018</strain>
    </source>
</reference>
<dbReference type="AlphaFoldDB" id="A0A061RKW6"/>
<gene>
    <name evidence="2" type="ORF">TSPGSL018_1972</name>
</gene>
<evidence type="ECO:0000256" key="1">
    <source>
        <dbReference type="SAM" id="MobiDB-lite"/>
    </source>
</evidence>